<evidence type="ECO:0000256" key="1">
    <source>
        <dbReference type="SAM" id="Phobius"/>
    </source>
</evidence>
<keyword evidence="1" id="KW-0472">Membrane</keyword>
<keyword evidence="1" id="KW-0812">Transmembrane</keyword>
<dbReference type="InterPro" id="IPR001173">
    <property type="entry name" value="Glyco_trans_2-like"/>
</dbReference>
<name>A0A915IDW8_ROMCU</name>
<protein>
    <submittedName>
        <fullName evidence="4">Glycosyltransferase 2-like domain-containing protein</fullName>
    </submittedName>
</protein>
<evidence type="ECO:0000313" key="3">
    <source>
        <dbReference type="Proteomes" id="UP000887565"/>
    </source>
</evidence>
<proteinExistence type="predicted"/>
<dbReference type="Proteomes" id="UP000887565">
    <property type="component" value="Unplaced"/>
</dbReference>
<keyword evidence="3" id="KW-1185">Reference proteome</keyword>
<organism evidence="3 4">
    <name type="scientific">Romanomermis culicivorax</name>
    <name type="common">Nematode worm</name>
    <dbReference type="NCBI Taxonomy" id="13658"/>
    <lineage>
        <taxon>Eukaryota</taxon>
        <taxon>Metazoa</taxon>
        <taxon>Ecdysozoa</taxon>
        <taxon>Nematoda</taxon>
        <taxon>Enoplea</taxon>
        <taxon>Dorylaimia</taxon>
        <taxon>Mermithida</taxon>
        <taxon>Mermithoidea</taxon>
        <taxon>Mermithidae</taxon>
        <taxon>Romanomermis</taxon>
    </lineage>
</organism>
<dbReference type="PANTHER" id="PTHR16779">
    <property type="entry name" value="BETA-1,4-MANNOSYLTRANSFERASE EGH"/>
    <property type="match status" value="1"/>
</dbReference>
<dbReference type="AlphaFoldDB" id="A0A915IDW8"/>
<keyword evidence="1" id="KW-1133">Transmembrane helix</keyword>
<sequence>MNFCFYGRHKFGQGIVLYNVSPVPNWLTTLADSIIVGDHIGRLRLQFKYFERPLFGCKGSFLVVQCGAERKVTFDFGPDGSVGEDTFFALMAWSRFPNFTFGFIEGEMSESSCLTLLDFLQQRKRWFQGLFLAALSPTIPWRHRIFVFYTFCAWMALPLNLLNHIVMMLFDPLPNWIYIDLVISYMDSVYLYIYLLGTMKSFNRGSVFSIVACLLGTLLVCPMNTCVVCLAVVWGTFSNKHQFRITPKTTI</sequence>
<dbReference type="GO" id="GO:0005737">
    <property type="term" value="C:cytoplasm"/>
    <property type="evidence" value="ECO:0007669"/>
    <property type="project" value="TreeGrafter"/>
</dbReference>
<dbReference type="WBParaSite" id="nRc.2.0.1.t12394-RA">
    <property type="protein sequence ID" value="nRc.2.0.1.t12394-RA"/>
    <property type="gene ID" value="nRc.2.0.1.g12394"/>
</dbReference>
<dbReference type="Pfam" id="PF13632">
    <property type="entry name" value="Glyco_trans_2_3"/>
    <property type="match status" value="1"/>
</dbReference>
<evidence type="ECO:0000259" key="2">
    <source>
        <dbReference type="Pfam" id="PF13632"/>
    </source>
</evidence>
<accession>A0A915IDW8</accession>
<feature type="transmembrane region" description="Helical" evidence="1">
    <location>
        <begin position="146"/>
        <end position="170"/>
    </location>
</feature>
<dbReference type="PANTHER" id="PTHR16779:SF1">
    <property type="entry name" value="BETA-1,4-MANNOSYLTRANSFERASE EGH"/>
    <property type="match status" value="1"/>
</dbReference>
<dbReference type="GO" id="GO:0019187">
    <property type="term" value="F:beta-1,4-mannosyltransferase activity"/>
    <property type="evidence" value="ECO:0007669"/>
    <property type="project" value="InterPro"/>
</dbReference>
<feature type="transmembrane region" description="Helical" evidence="1">
    <location>
        <begin position="207"/>
        <end position="234"/>
    </location>
</feature>
<feature type="domain" description="Glycosyltransferase 2-like" evidence="2">
    <location>
        <begin position="3"/>
        <end position="168"/>
    </location>
</feature>
<evidence type="ECO:0000313" key="4">
    <source>
        <dbReference type="WBParaSite" id="nRc.2.0.1.t12394-RA"/>
    </source>
</evidence>
<reference evidence="4" key="1">
    <citation type="submission" date="2022-11" db="UniProtKB">
        <authorList>
            <consortium name="WormBaseParasite"/>
        </authorList>
    </citation>
    <scope>IDENTIFICATION</scope>
</reference>
<feature type="transmembrane region" description="Helical" evidence="1">
    <location>
        <begin position="176"/>
        <end position="195"/>
    </location>
</feature>
<dbReference type="InterPro" id="IPR027389">
    <property type="entry name" value="B_mannosylTrfase_Bre-3/Egh"/>
</dbReference>